<dbReference type="PATRIC" id="fig|1265738.3.peg.4537"/>
<organism evidence="1 2">
    <name type="scientific">Rhodopirellula maiorica SM1</name>
    <dbReference type="NCBI Taxonomy" id="1265738"/>
    <lineage>
        <taxon>Bacteria</taxon>
        <taxon>Pseudomonadati</taxon>
        <taxon>Planctomycetota</taxon>
        <taxon>Planctomycetia</taxon>
        <taxon>Pirellulales</taxon>
        <taxon>Pirellulaceae</taxon>
        <taxon>Novipirellula</taxon>
    </lineage>
</organism>
<evidence type="ECO:0000313" key="2">
    <source>
        <dbReference type="Proteomes" id="UP000011991"/>
    </source>
</evidence>
<dbReference type="Proteomes" id="UP000011991">
    <property type="component" value="Unassembled WGS sequence"/>
</dbReference>
<comment type="caution">
    <text evidence="1">The sequence shown here is derived from an EMBL/GenBank/DDBJ whole genome shotgun (WGS) entry which is preliminary data.</text>
</comment>
<keyword evidence="2" id="KW-1185">Reference proteome</keyword>
<protein>
    <submittedName>
        <fullName evidence="1">Uncharacterized protein</fullName>
    </submittedName>
</protein>
<dbReference type="AlphaFoldDB" id="M5RX79"/>
<accession>M5RX79</accession>
<reference evidence="1 2" key="1">
    <citation type="journal article" date="2013" name="Mar. Genomics">
        <title>Expression of sulfatases in Rhodopirellula baltica and the diversity of sulfatases in the genus Rhodopirellula.</title>
        <authorList>
            <person name="Wegner C.E."/>
            <person name="Richter-Heitmann T."/>
            <person name="Klindworth A."/>
            <person name="Klockow C."/>
            <person name="Richter M."/>
            <person name="Achstetter T."/>
            <person name="Glockner F.O."/>
            <person name="Harder J."/>
        </authorList>
    </citation>
    <scope>NUCLEOTIDE SEQUENCE [LARGE SCALE GENOMIC DNA]</scope>
    <source>
        <strain evidence="1 2">SM1</strain>
    </source>
</reference>
<name>M5RX79_9BACT</name>
<dbReference type="EMBL" id="ANOG01000649">
    <property type="protein sequence ID" value="EMI18554.1"/>
    <property type="molecule type" value="Genomic_DNA"/>
</dbReference>
<sequence length="52" mass="5866">MIVMHVTASGWYRARRGRHGSGYRVKTDESLGDFRLRGGFAATLLRGEVRTL</sequence>
<proteinExistence type="predicted"/>
<evidence type="ECO:0000313" key="1">
    <source>
        <dbReference type="EMBL" id="EMI18554.1"/>
    </source>
</evidence>
<gene>
    <name evidence="1" type="ORF">RMSM_04521</name>
</gene>